<feature type="region of interest" description="Disordered" evidence="1">
    <location>
        <begin position="706"/>
        <end position="753"/>
    </location>
</feature>
<feature type="compositionally biased region" description="Acidic residues" evidence="1">
    <location>
        <begin position="706"/>
        <end position="741"/>
    </location>
</feature>
<keyword evidence="2" id="KW-0472">Membrane</keyword>
<evidence type="ECO:0000313" key="4">
    <source>
        <dbReference type="Proteomes" id="UP000002866"/>
    </source>
</evidence>
<dbReference type="GO" id="GO:0009141">
    <property type="term" value="P:nucleoside triphosphate metabolic process"/>
    <property type="evidence" value="ECO:0007669"/>
    <property type="project" value="TreeGrafter"/>
</dbReference>
<dbReference type="FunCoup" id="I2GUY3">
    <property type="interactions" value="206"/>
</dbReference>
<name>I2GUY3_HENB6</name>
<dbReference type="Gene3D" id="3.40.720.10">
    <property type="entry name" value="Alkaline Phosphatase, subunit A"/>
    <property type="match status" value="1"/>
</dbReference>
<keyword evidence="4" id="KW-1185">Reference proteome</keyword>
<accession>I2GUY3</accession>
<organism evidence="3 4">
    <name type="scientific">Henningerozyma blattae (strain ATCC 34711 / CBS 6284 / DSM 70876 / NBRC 10599 / NRRL Y-10934 / UCD 77-7)</name>
    <name type="common">Yeast</name>
    <name type="synonym">Tetrapisispora blattae</name>
    <dbReference type="NCBI Taxonomy" id="1071380"/>
    <lineage>
        <taxon>Eukaryota</taxon>
        <taxon>Fungi</taxon>
        <taxon>Dikarya</taxon>
        <taxon>Ascomycota</taxon>
        <taxon>Saccharomycotina</taxon>
        <taxon>Saccharomycetes</taxon>
        <taxon>Saccharomycetales</taxon>
        <taxon>Saccharomycetaceae</taxon>
        <taxon>Henningerozyma</taxon>
    </lineage>
</organism>
<dbReference type="HOGENOM" id="CLU_017594_3_1_1"/>
<dbReference type="OMA" id="SEPIWET"/>
<dbReference type="PANTHER" id="PTHR10151">
    <property type="entry name" value="ECTONUCLEOTIDE PYROPHOSPHATASE/PHOSPHODIESTERASE"/>
    <property type="match status" value="1"/>
</dbReference>
<dbReference type="AlphaFoldDB" id="I2GUY3"/>
<dbReference type="GO" id="GO:0047429">
    <property type="term" value="F:nucleoside triphosphate diphosphatase activity"/>
    <property type="evidence" value="ECO:0007669"/>
    <property type="project" value="TreeGrafter"/>
</dbReference>
<keyword evidence="2" id="KW-1133">Transmembrane helix</keyword>
<dbReference type="InParanoid" id="I2GUY3"/>
<dbReference type="eggNOG" id="KOG2645">
    <property type="taxonomic scope" value="Eukaryota"/>
</dbReference>
<dbReference type="STRING" id="1071380.I2GUY3"/>
<feature type="transmembrane region" description="Helical" evidence="2">
    <location>
        <begin position="116"/>
        <end position="134"/>
    </location>
</feature>
<reference evidence="3 4" key="1">
    <citation type="journal article" date="2011" name="Proc. Natl. Acad. Sci. U.S.A.">
        <title>Evolutionary erosion of yeast sex chromosomes by mating-type switching accidents.</title>
        <authorList>
            <person name="Gordon J.L."/>
            <person name="Armisen D."/>
            <person name="Proux-Wera E."/>
            <person name="Oheigeartaigh S.S."/>
            <person name="Byrne K.P."/>
            <person name="Wolfe K.H."/>
        </authorList>
    </citation>
    <scope>NUCLEOTIDE SEQUENCE [LARGE SCALE GENOMIC DNA]</scope>
    <source>
        <strain evidence="4">ATCC 34711 / CBS 6284 / DSM 70876 / NBRC 10599 / NRRL Y-10934 / UCD 77-7</strain>
    </source>
</reference>
<keyword evidence="2" id="KW-0812">Transmembrane</keyword>
<proteinExistence type="predicted"/>
<dbReference type="RefSeq" id="XP_004177454.1">
    <property type="nucleotide sequence ID" value="XM_004177406.1"/>
</dbReference>
<dbReference type="OrthoDB" id="415411at2759"/>
<gene>
    <name evidence="3" type="primary">TBLA0A01360</name>
    <name evidence="3" type="ORF">TBLA_0A01360</name>
</gene>
<dbReference type="Pfam" id="PF01663">
    <property type="entry name" value="Phosphodiest"/>
    <property type="match status" value="1"/>
</dbReference>
<dbReference type="GeneID" id="14492772"/>
<dbReference type="PANTHER" id="PTHR10151:SF120">
    <property type="entry name" value="BIS(5'-ADENOSYL)-TRIPHOSPHATASE"/>
    <property type="match status" value="1"/>
</dbReference>
<feature type="compositionally biased region" description="Basic and acidic residues" evidence="1">
    <location>
        <begin position="818"/>
        <end position="837"/>
    </location>
</feature>
<sequence length="854" mass="98589">MESIDDDLNDYLDNPMNVPPIFDNDLVSSYQSNNRNRNIINNIKYWYYRGRNSLLNQISTFNRTGPILNDVPLYELDENGNGLFNDDLADDDIEWNRHYRRGTWNTKKLSKNISKLIAIILFVCISAFLLKNAFSKGSRENRVYSQRVRNKLNKFNPFLKYNNGTLDFNPINIIISINGLQGGMINKYNFPYLSKVFQLNLDGFNVTSTPYMESNFPFERIPNLWSMITGEIPIKHGMISDEFYDGELNKEFLGNDKTHNYNDIDIWRNDKYNDTQIPIWELLQRDYKFEFKVGIVDWPGSNLDYTEEVKSKYIPKHKNKKKKDKTFTKEIYEAKVKMPYYMGDSVSKEKSKHDKKTFSDSLHKIFSYIDMNKIDTRPQMVLSSINPFHGIPFQSELYDSKCQDIDEFIKLLIEGIETRQLSQFTNILLVSDSSIKSVQFKQIAIEDGIISKDFKKKKISNMYLNEEGNILKIYPQKSNQLNEIYQEIKTNLLSLNDFEDHGDDDNKDEMAEEKFNVEESIGANYKVYLNNKFPIEWNFNVKKDNHRIAPIYIVSEPGYGMIMKSKKISKSKSKNKNKNKNKNEIKKNSITDRGLFIGIGPYFNNEYVEPFNNIQMYDIMKEINGIYDKDKELEIFKHVLVPINGNQSNTIENESENKQSGYLFVDDYDLIRHDYGEGNMYNHIFAGETDEYYKSVPAFDDLELSTDNSEHEEENDQHEEHEENEETDDSENEDNVIESDDDSSKGKGGSISEEGKIYLEDTKALLENATSAASEAISGLGQAISGLVHGILGSQEDANGKDSNSNTGEGNSGTSESGNDKERTDNDNKEPVNMDTLKDKLTDLIDNVLGNIHN</sequence>
<dbReference type="InterPro" id="IPR017850">
    <property type="entry name" value="Alkaline_phosphatase_core_sf"/>
</dbReference>
<dbReference type="EMBL" id="HE806316">
    <property type="protein sequence ID" value="CCH57935.1"/>
    <property type="molecule type" value="Genomic_DNA"/>
</dbReference>
<feature type="compositionally biased region" description="Low complexity" evidence="1">
    <location>
        <begin position="803"/>
        <end position="817"/>
    </location>
</feature>
<evidence type="ECO:0000256" key="1">
    <source>
        <dbReference type="SAM" id="MobiDB-lite"/>
    </source>
</evidence>
<evidence type="ECO:0000256" key="2">
    <source>
        <dbReference type="SAM" id="Phobius"/>
    </source>
</evidence>
<dbReference type="InterPro" id="IPR002591">
    <property type="entry name" value="Phosphodiest/P_Trfase"/>
</dbReference>
<dbReference type="KEGG" id="tbl:TBLA_0A01360"/>
<dbReference type="GO" id="GO:0017111">
    <property type="term" value="F:ribonucleoside triphosphate phosphatase activity"/>
    <property type="evidence" value="ECO:0007669"/>
    <property type="project" value="TreeGrafter"/>
</dbReference>
<protein>
    <submittedName>
        <fullName evidence="3">Uncharacterized protein</fullName>
    </submittedName>
</protein>
<dbReference type="SUPFAM" id="SSF53649">
    <property type="entry name" value="Alkaline phosphatase-like"/>
    <property type="match status" value="1"/>
</dbReference>
<dbReference type="Proteomes" id="UP000002866">
    <property type="component" value="Chromosome 1"/>
</dbReference>
<feature type="region of interest" description="Disordered" evidence="1">
    <location>
        <begin position="793"/>
        <end position="837"/>
    </location>
</feature>
<evidence type="ECO:0000313" key="3">
    <source>
        <dbReference type="EMBL" id="CCH57935.1"/>
    </source>
</evidence>